<sequence length="241" mass="26128">MRKSAPDLGGYSDPMRVLVVDDDEDLRFSVVAALRSDGLAVDEAADLPAADEALFVTAYDCAVFDRGLPSGDALDYVRELRRSGRNVPVLFLTARDEVADRVDGFAAGGDDYLVKPFAAPELIARVRNLCRRSGGVRPTTTRVGDLEVDAARRQVRRAGVLLPLTAKEFALLELLAARPDEAVPRGELIEKCWDEMAEPNSNVVEVLVSQLRRKLGDPPLIHTVRGVGYRLAADPHAAPAG</sequence>
<dbReference type="GO" id="GO:0006355">
    <property type="term" value="P:regulation of DNA-templated transcription"/>
    <property type="evidence" value="ECO:0007669"/>
    <property type="project" value="InterPro"/>
</dbReference>
<dbReference type="PROSITE" id="PS50110">
    <property type="entry name" value="RESPONSE_REGULATORY"/>
    <property type="match status" value="1"/>
</dbReference>
<dbReference type="Gene3D" id="3.40.50.2300">
    <property type="match status" value="1"/>
</dbReference>
<dbReference type="InterPro" id="IPR001789">
    <property type="entry name" value="Sig_transdc_resp-reg_receiver"/>
</dbReference>
<dbReference type="CDD" id="cd00383">
    <property type="entry name" value="trans_reg_C"/>
    <property type="match status" value="1"/>
</dbReference>
<proteinExistence type="predicted"/>
<reference evidence="7" key="1">
    <citation type="submission" date="2016-10" db="EMBL/GenBank/DDBJ databases">
        <authorList>
            <person name="Varghese N."/>
        </authorList>
    </citation>
    <scope>NUCLEOTIDE SEQUENCE [LARGE SCALE GENOMIC DNA]</scope>
    <source>
        <strain evidence="7">DSM 45096 / BCRC 16803 / CGMCC 4.1857 / CIP 109030 / JCM 12277 / KCTC 19219 / NBRC 100920 / 33214</strain>
    </source>
</reference>
<dbReference type="PANTHER" id="PTHR48111">
    <property type="entry name" value="REGULATOR OF RPOS"/>
    <property type="match status" value="1"/>
</dbReference>
<dbReference type="Gene3D" id="6.10.250.690">
    <property type="match status" value="1"/>
</dbReference>
<dbReference type="InterPro" id="IPR001867">
    <property type="entry name" value="OmpR/PhoB-type_DNA-bd"/>
</dbReference>
<dbReference type="GO" id="GO:0005829">
    <property type="term" value="C:cytosol"/>
    <property type="evidence" value="ECO:0007669"/>
    <property type="project" value="TreeGrafter"/>
</dbReference>
<evidence type="ECO:0000256" key="1">
    <source>
        <dbReference type="ARBA" id="ARBA00023125"/>
    </source>
</evidence>
<dbReference type="Pfam" id="PF00486">
    <property type="entry name" value="Trans_reg_C"/>
    <property type="match status" value="1"/>
</dbReference>
<dbReference type="Gene3D" id="1.10.10.10">
    <property type="entry name" value="Winged helix-like DNA-binding domain superfamily/Winged helix DNA-binding domain"/>
    <property type="match status" value="1"/>
</dbReference>
<dbReference type="EMBL" id="FOAZ01000014">
    <property type="protein sequence ID" value="SEL87407.1"/>
    <property type="molecule type" value="Genomic_DNA"/>
</dbReference>
<dbReference type="InterPro" id="IPR011006">
    <property type="entry name" value="CheY-like_superfamily"/>
</dbReference>
<keyword evidence="1 3" id="KW-0238">DNA-binding</keyword>
<dbReference type="InterPro" id="IPR039420">
    <property type="entry name" value="WalR-like"/>
</dbReference>
<evidence type="ECO:0000259" key="4">
    <source>
        <dbReference type="PROSITE" id="PS50110"/>
    </source>
</evidence>
<evidence type="ECO:0000313" key="7">
    <source>
        <dbReference type="Proteomes" id="UP000183015"/>
    </source>
</evidence>
<dbReference type="InterPro" id="IPR036388">
    <property type="entry name" value="WH-like_DNA-bd_sf"/>
</dbReference>
<evidence type="ECO:0000256" key="3">
    <source>
        <dbReference type="PROSITE-ProRule" id="PRU01091"/>
    </source>
</evidence>
<dbReference type="STRING" id="235985.SAMN05414137_114164"/>
<feature type="modified residue" description="4-aspartylphosphate" evidence="2">
    <location>
        <position position="65"/>
    </location>
</feature>
<feature type="domain" description="OmpR/PhoB-type" evidence="5">
    <location>
        <begin position="138"/>
        <end position="233"/>
    </location>
</feature>
<dbReference type="SMART" id="SM00448">
    <property type="entry name" value="REC"/>
    <property type="match status" value="1"/>
</dbReference>
<dbReference type="GO" id="GO:0032993">
    <property type="term" value="C:protein-DNA complex"/>
    <property type="evidence" value="ECO:0007669"/>
    <property type="project" value="TreeGrafter"/>
</dbReference>
<keyword evidence="7" id="KW-1185">Reference proteome</keyword>
<name>A0A1H7TU15_STRJI</name>
<feature type="domain" description="Response regulatory" evidence="4">
    <location>
        <begin position="16"/>
        <end position="130"/>
    </location>
</feature>
<dbReference type="PROSITE" id="PS51755">
    <property type="entry name" value="OMPR_PHOB"/>
    <property type="match status" value="1"/>
</dbReference>
<gene>
    <name evidence="6" type="ORF">SAMN05414137_114164</name>
</gene>
<organism evidence="6 7">
    <name type="scientific">Streptacidiphilus jiangxiensis</name>
    <dbReference type="NCBI Taxonomy" id="235985"/>
    <lineage>
        <taxon>Bacteria</taxon>
        <taxon>Bacillati</taxon>
        <taxon>Actinomycetota</taxon>
        <taxon>Actinomycetes</taxon>
        <taxon>Kitasatosporales</taxon>
        <taxon>Streptomycetaceae</taxon>
        <taxon>Streptacidiphilus</taxon>
    </lineage>
</organism>
<dbReference type="SMART" id="SM00862">
    <property type="entry name" value="Trans_reg_C"/>
    <property type="match status" value="1"/>
</dbReference>
<dbReference type="Proteomes" id="UP000183015">
    <property type="component" value="Unassembled WGS sequence"/>
</dbReference>
<dbReference type="AlphaFoldDB" id="A0A1H7TU15"/>
<evidence type="ECO:0000313" key="6">
    <source>
        <dbReference type="EMBL" id="SEL87407.1"/>
    </source>
</evidence>
<dbReference type="SUPFAM" id="SSF52172">
    <property type="entry name" value="CheY-like"/>
    <property type="match status" value="1"/>
</dbReference>
<dbReference type="Pfam" id="PF00072">
    <property type="entry name" value="Response_reg"/>
    <property type="match status" value="1"/>
</dbReference>
<evidence type="ECO:0000256" key="2">
    <source>
        <dbReference type="PROSITE-ProRule" id="PRU00169"/>
    </source>
</evidence>
<dbReference type="eggNOG" id="COG0745">
    <property type="taxonomic scope" value="Bacteria"/>
</dbReference>
<accession>A0A1H7TU15</accession>
<dbReference type="GO" id="GO:0000156">
    <property type="term" value="F:phosphorelay response regulator activity"/>
    <property type="evidence" value="ECO:0007669"/>
    <property type="project" value="TreeGrafter"/>
</dbReference>
<evidence type="ECO:0000259" key="5">
    <source>
        <dbReference type="PROSITE" id="PS51755"/>
    </source>
</evidence>
<dbReference type="PANTHER" id="PTHR48111:SF36">
    <property type="entry name" value="TRANSCRIPTIONAL REGULATORY PROTEIN CUTR"/>
    <property type="match status" value="1"/>
</dbReference>
<dbReference type="GO" id="GO:0000976">
    <property type="term" value="F:transcription cis-regulatory region binding"/>
    <property type="evidence" value="ECO:0007669"/>
    <property type="project" value="TreeGrafter"/>
</dbReference>
<feature type="DNA-binding region" description="OmpR/PhoB-type" evidence="3">
    <location>
        <begin position="138"/>
        <end position="233"/>
    </location>
</feature>
<keyword evidence="2" id="KW-0597">Phosphoprotein</keyword>
<protein>
    <submittedName>
        <fullName evidence="6">DNA-binding response regulator, OmpR family, contains REC and winged-helix (WHTH) domain</fullName>
    </submittedName>
</protein>